<dbReference type="PANTHER" id="PTHR14089:SF2">
    <property type="entry name" value="PRE-MRNA-SPLICING FACTOR CWC2"/>
    <property type="match status" value="1"/>
</dbReference>
<evidence type="ECO:0000256" key="6">
    <source>
        <dbReference type="ARBA" id="ARBA00022771"/>
    </source>
</evidence>
<dbReference type="GO" id="GO:0008270">
    <property type="term" value="F:zinc ion binding"/>
    <property type="evidence" value="ECO:0007669"/>
    <property type="project" value="UniProtKB-KW"/>
</dbReference>
<feature type="compositionally biased region" description="Low complexity" evidence="14">
    <location>
        <begin position="289"/>
        <end position="305"/>
    </location>
</feature>
<proteinExistence type="inferred from homology"/>
<dbReference type="GO" id="GO:0071006">
    <property type="term" value="C:U2-type catalytic step 1 spliceosome"/>
    <property type="evidence" value="ECO:0007669"/>
    <property type="project" value="TreeGrafter"/>
</dbReference>
<keyword evidence="8 11" id="KW-0694">RNA-binding</keyword>
<evidence type="ECO:0000256" key="1">
    <source>
        <dbReference type="ARBA" id="ARBA00004123"/>
    </source>
</evidence>
<evidence type="ECO:0000256" key="4">
    <source>
        <dbReference type="ARBA" id="ARBA00022723"/>
    </source>
</evidence>
<dbReference type="CDD" id="cd12360">
    <property type="entry name" value="RRM_cwf2"/>
    <property type="match status" value="1"/>
</dbReference>
<keyword evidence="3" id="KW-0507">mRNA processing</keyword>
<keyword evidence="6 12" id="KW-0863">Zinc-finger</keyword>
<dbReference type="PROSITE" id="PS50102">
    <property type="entry name" value="RRM"/>
    <property type="match status" value="1"/>
</dbReference>
<keyword evidence="7 12" id="KW-0862">Zinc</keyword>
<dbReference type="Pfam" id="PF16131">
    <property type="entry name" value="Torus"/>
    <property type="match status" value="1"/>
</dbReference>
<keyword evidence="9" id="KW-0508">mRNA splicing</keyword>
<dbReference type="InterPro" id="IPR012677">
    <property type="entry name" value="Nucleotide-bd_a/b_plait_sf"/>
</dbReference>
<evidence type="ECO:0000256" key="5">
    <source>
        <dbReference type="ARBA" id="ARBA00022728"/>
    </source>
</evidence>
<evidence type="ECO:0000256" key="7">
    <source>
        <dbReference type="ARBA" id="ARBA00022833"/>
    </source>
</evidence>
<evidence type="ECO:0000256" key="13">
    <source>
        <dbReference type="SAM" id="Coils"/>
    </source>
</evidence>
<keyword evidence="10" id="KW-0539">Nucleus</keyword>
<dbReference type="InterPro" id="IPR039171">
    <property type="entry name" value="Cwc2/Slt11"/>
</dbReference>
<dbReference type="InterPro" id="IPR000504">
    <property type="entry name" value="RRM_dom"/>
</dbReference>
<dbReference type="GO" id="GO:0006397">
    <property type="term" value="P:mRNA processing"/>
    <property type="evidence" value="ECO:0007669"/>
    <property type="project" value="UniProtKB-KW"/>
</dbReference>
<dbReference type="GO" id="GO:0000974">
    <property type="term" value="C:Prp19 complex"/>
    <property type="evidence" value="ECO:0007669"/>
    <property type="project" value="TreeGrafter"/>
</dbReference>
<dbReference type="GO" id="GO:0008380">
    <property type="term" value="P:RNA splicing"/>
    <property type="evidence" value="ECO:0007669"/>
    <property type="project" value="UniProtKB-KW"/>
</dbReference>
<dbReference type="PROSITE" id="PS50103">
    <property type="entry name" value="ZF_C3H1"/>
    <property type="match status" value="1"/>
</dbReference>
<gene>
    <name evidence="17" type="ORF">KFE25_007394</name>
</gene>
<feature type="region of interest" description="Disordered" evidence="14">
    <location>
        <begin position="350"/>
        <end position="424"/>
    </location>
</feature>
<dbReference type="Proteomes" id="UP000751190">
    <property type="component" value="Unassembled WGS sequence"/>
</dbReference>
<evidence type="ECO:0000259" key="16">
    <source>
        <dbReference type="PROSITE" id="PS50103"/>
    </source>
</evidence>
<dbReference type="GO" id="GO:0071007">
    <property type="term" value="C:U2-type catalytic step 2 spliceosome"/>
    <property type="evidence" value="ECO:0007669"/>
    <property type="project" value="TreeGrafter"/>
</dbReference>
<dbReference type="EMBL" id="JAGTXO010000003">
    <property type="protein sequence ID" value="KAG8468876.1"/>
    <property type="molecule type" value="Genomic_DNA"/>
</dbReference>
<comment type="subcellular location">
    <subcellularLocation>
        <location evidence="1">Nucleus</location>
    </subcellularLocation>
</comment>
<keyword evidence="13" id="KW-0175">Coiled coil</keyword>
<evidence type="ECO:0000256" key="10">
    <source>
        <dbReference type="ARBA" id="ARBA00023242"/>
    </source>
</evidence>
<feature type="domain" description="RRM" evidence="15">
    <location>
        <begin position="156"/>
        <end position="233"/>
    </location>
</feature>
<evidence type="ECO:0008006" key="19">
    <source>
        <dbReference type="Google" id="ProtNLM"/>
    </source>
</evidence>
<evidence type="ECO:0000256" key="2">
    <source>
        <dbReference type="ARBA" id="ARBA00008024"/>
    </source>
</evidence>
<evidence type="ECO:0000256" key="8">
    <source>
        <dbReference type="ARBA" id="ARBA00022884"/>
    </source>
</evidence>
<evidence type="ECO:0000256" key="9">
    <source>
        <dbReference type="ARBA" id="ARBA00023187"/>
    </source>
</evidence>
<evidence type="ECO:0000256" key="12">
    <source>
        <dbReference type="PROSITE-ProRule" id="PRU00723"/>
    </source>
</evidence>
<feature type="region of interest" description="Disordered" evidence="14">
    <location>
        <begin position="261"/>
        <end position="305"/>
    </location>
</feature>
<dbReference type="GO" id="GO:0017070">
    <property type="term" value="F:U6 snRNA binding"/>
    <property type="evidence" value="ECO:0007669"/>
    <property type="project" value="TreeGrafter"/>
</dbReference>
<evidence type="ECO:0000259" key="15">
    <source>
        <dbReference type="PROSITE" id="PS50102"/>
    </source>
</evidence>
<evidence type="ECO:0000256" key="14">
    <source>
        <dbReference type="SAM" id="MobiDB-lite"/>
    </source>
</evidence>
<comment type="similarity">
    <text evidence="2">Belongs to the RRM CWC2 family.</text>
</comment>
<dbReference type="InterPro" id="IPR032297">
    <property type="entry name" value="Torus"/>
</dbReference>
<organism evidence="17 18">
    <name type="scientific">Diacronema lutheri</name>
    <name type="common">Unicellular marine alga</name>
    <name type="synonym">Monochrysis lutheri</name>
    <dbReference type="NCBI Taxonomy" id="2081491"/>
    <lineage>
        <taxon>Eukaryota</taxon>
        <taxon>Haptista</taxon>
        <taxon>Haptophyta</taxon>
        <taxon>Pavlovophyceae</taxon>
        <taxon>Pavlovales</taxon>
        <taxon>Pavlovaceae</taxon>
        <taxon>Diacronema</taxon>
    </lineage>
</organism>
<dbReference type="InterPro" id="IPR000571">
    <property type="entry name" value="Znf_CCCH"/>
</dbReference>
<dbReference type="InterPro" id="IPR034181">
    <property type="entry name" value="Cwc2_RRM"/>
</dbReference>
<feature type="zinc finger region" description="C3H1-type" evidence="12">
    <location>
        <begin position="91"/>
        <end position="118"/>
    </location>
</feature>
<dbReference type="Gene3D" id="3.30.70.330">
    <property type="match status" value="1"/>
</dbReference>
<dbReference type="Gene3D" id="4.10.1000.10">
    <property type="entry name" value="Zinc finger, CCCH-type"/>
    <property type="match status" value="1"/>
</dbReference>
<evidence type="ECO:0000313" key="17">
    <source>
        <dbReference type="EMBL" id="KAG8468876.1"/>
    </source>
</evidence>
<dbReference type="OrthoDB" id="10251848at2759"/>
<comment type="caution">
    <text evidence="17">The sequence shown here is derived from an EMBL/GenBank/DDBJ whole genome shotgun (WGS) entry which is preliminary data.</text>
</comment>
<dbReference type="PANTHER" id="PTHR14089">
    <property type="entry name" value="PRE-MRNA-SPLICING FACTOR RBM22"/>
    <property type="match status" value="1"/>
</dbReference>
<name>A0A8J6CF92_DIALT</name>
<feature type="domain" description="C3H1-type" evidence="16">
    <location>
        <begin position="91"/>
        <end position="118"/>
    </location>
</feature>
<protein>
    <recommendedName>
        <fullName evidence="19">Pre-mRNA-splicing factor CWC2</fullName>
    </recommendedName>
</protein>
<accession>A0A8J6CF92</accession>
<sequence length="507" mass="53478">MADGARQKPVDAPAPSARCAPGWYAHGAGERPARVQLDLSSIRLQAAEVSGDYNIWHGRYAGDRGFARSAPAATRCHLDTDAGLTLADHTESNAPICLHFARGACAYGSGCNFRHRAPLDSDESSTETRIDVFGRERHASFRDDMGGVGSWARDQRTLYVGRVCVLPSESEVHATVYNHFSEWGEIDYCRVLMAKGCAFVSYKLRCAAEFAKEAMADQALEHDEQLNVRWATEDPNPRAKAERLRVSAQLLLAAMRARGHAPPAAPYADGSLDEGEEDAEKRAAKRARLGGAAAEGGVASAAAPRTRAEAEAEAVALAAAAEEEAETEAALAAAQRELEAASRLDSILGRIDGAKPGETSPPHRSAARPPRTPSACAPASSVRAPPDSGAPPAAASPVPSADDDAPDLPPGVTQLHAAPAPPATVAATPSEWVGMWDGASGQPYWANPRTGESRWAWEWAGSWAQNAQPEVTAGHEQWAAHAGTSAAYTHAQWAVTPAASAGPHAPR</sequence>
<dbReference type="FunFam" id="3.30.70.330:FF:000502">
    <property type="entry name" value="Pre-mRNA-splicing factor cwc2, putative"/>
    <property type="match status" value="1"/>
</dbReference>
<dbReference type="InterPro" id="IPR035979">
    <property type="entry name" value="RBD_domain_sf"/>
</dbReference>
<feature type="coiled-coil region" evidence="13">
    <location>
        <begin position="307"/>
        <end position="344"/>
    </location>
</feature>
<evidence type="ECO:0000313" key="18">
    <source>
        <dbReference type="Proteomes" id="UP000751190"/>
    </source>
</evidence>
<dbReference type="SMART" id="SM00360">
    <property type="entry name" value="RRM"/>
    <property type="match status" value="1"/>
</dbReference>
<feature type="compositionally biased region" description="Low complexity" evidence="14">
    <location>
        <begin position="360"/>
        <end position="400"/>
    </location>
</feature>
<evidence type="ECO:0000256" key="3">
    <source>
        <dbReference type="ARBA" id="ARBA00022664"/>
    </source>
</evidence>
<keyword evidence="18" id="KW-1185">Reference proteome</keyword>
<dbReference type="AlphaFoldDB" id="A0A8J6CF92"/>
<keyword evidence="5" id="KW-0747">Spliceosome</keyword>
<evidence type="ECO:0000256" key="11">
    <source>
        <dbReference type="PROSITE-ProRule" id="PRU00176"/>
    </source>
</evidence>
<dbReference type="GO" id="GO:0036002">
    <property type="term" value="F:pre-mRNA binding"/>
    <property type="evidence" value="ECO:0007669"/>
    <property type="project" value="TreeGrafter"/>
</dbReference>
<reference evidence="17" key="1">
    <citation type="submission" date="2021-05" db="EMBL/GenBank/DDBJ databases">
        <title>The genome of the haptophyte Pavlova lutheri (Diacronema luteri, Pavlovales) - a model for lipid biosynthesis in eukaryotic algae.</title>
        <authorList>
            <person name="Hulatt C.J."/>
            <person name="Posewitz M.C."/>
        </authorList>
    </citation>
    <scope>NUCLEOTIDE SEQUENCE</scope>
    <source>
        <strain evidence="17">NIVA-4/92</strain>
    </source>
</reference>
<keyword evidence="4 12" id="KW-0479">Metal-binding</keyword>
<dbReference type="SUPFAM" id="SSF54928">
    <property type="entry name" value="RNA-binding domain, RBD"/>
    <property type="match status" value="1"/>
</dbReference>